<accession>A0A4Y8LXG8</accession>
<proteinExistence type="predicted"/>
<dbReference type="EMBL" id="SOMN01000017">
    <property type="protein sequence ID" value="TFE25787.1"/>
    <property type="molecule type" value="Genomic_DNA"/>
</dbReference>
<evidence type="ECO:0000256" key="1">
    <source>
        <dbReference type="SAM" id="SignalP"/>
    </source>
</evidence>
<gene>
    <name evidence="2" type="ORF">E2980_12785</name>
</gene>
<dbReference type="RefSeq" id="WP_135152577.1">
    <property type="nucleotide sequence ID" value="NZ_SOMN01000017.1"/>
</dbReference>
<keyword evidence="3" id="KW-1185">Reference proteome</keyword>
<protein>
    <submittedName>
        <fullName evidence="2">Uncharacterized protein</fullName>
    </submittedName>
</protein>
<feature type="chain" id="PRO_5021300729" evidence="1">
    <location>
        <begin position="23"/>
        <end position="169"/>
    </location>
</feature>
<evidence type="ECO:0000313" key="3">
    <source>
        <dbReference type="Proteomes" id="UP000297900"/>
    </source>
</evidence>
<organism evidence="2 3">
    <name type="scientific">Cohnella luojiensis</name>
    <dbReference type="NCBI Taxonomy" id="652876"/>
    <lineage>
        <taxon>Bacteria</taxon>
        <taxon>Bacillati</taxon>
        <taxon>Bacillota</taxon>
        <taxon>Bacilli</taxon>
        <taxon>Bacillales</taxon>
        <taxon>Paenibacillaceae</taxon>
        <taxon>Cohnella</taxon>
    </lineage>
</organism>
<dbReference type="OrthoDB" id="2654428at2"/>
<dbReference type="AlphaFoldDB" id="A0A4Y8LXG8"/>
<dbReference type="Proteomes" id="UP000297900">
    <property type="component" value="Unassembled WGS sequence"/>
</dbReference>
<name>A0A4Y8LXG8_9BACL</name>
<reference evidence="2 3" key="1">
    <citation type="submission" date="2019-03" db="EMBL/GenBank/DDBJ databases">
        <title>Cohnella endophytica sp. nov., a novel endophytic bacterium isolated from bark of Sonneratia apetala.</title>
        <authorList>
            <person name="Tuo L."/>
        </authorList>
    </citation>
    <scope>NUCLEOTIDE SEQUENCE [LARGE SCALE GENOMIC DNA]</scope>
    <source>
        <strain evidence="2 3">CCTCC AB 208254</strain>
    </source>
</reference>
<sequence>MLIPWLVLLSSIVNGGAPPAAASAAAAPAPAATSSAVNPEPIHKQWQLEGIGLGDQAFEVKGTWGSPSKIDSDEWRNECEIWSYADGKNVGMCDGAVSFVQITAAAKKANLNGHDIAMVNRSLRHALGKTEFAADDGWGVVKGAEALKVFVDDRGKLVSLDLFSDPCNL</sequence>
<evidence type="ECO:0000313" key="2">
    <source>
        <dbReference type="EMBL" id="TFE25787.1"/>
    </source>
</evidence>
<feature type="signal peptide" evidence="1">
    <location>
        <begin position="1"/>
        <end position="22"/>
    </location>
</feature>
<comment type="caution">
    <text evidence="2">The sequence shown here is derived from an EMBL/GenBank/DDBJ whole genome shotgun (WGS) entry which is preliminary data.</text>
</comment>
<keyword evidence="1" id="KW-0732">Signal</keyword>